<evidence type="ECO:0000256" key="12">
    <source>
        <dbReference type="SAM" id="MobiDB-lite"/>
    </source>
</evidence>
<evidence type="ECO:0000256" key="1">
    <source>
        <dbReference type="ARBA" id="ARBA00004653"/>
    </source>
</evidence>
<evidence type="ECO:0000313" key="15">
    <source>
        <dbReference type="EMBL" id="KAF6038248.1"/>
    </source>
</evidence>
<keyword evidence="5 13" id="KW-1133">Transmembrane helix</keyword>
<evidence type="ECO:0000256" key="3">
    <source>
        <dbReference type="ARBA" id="ARBA00022449"/>
    </source>
</evidence>
<feature type="transmembrane region" description="Helical" evidence="13">
    <location>
        <begin position="33"/>
        <end position="51"/>
    </location>
</feature>
<dbReference type="InterPro" id="IPR004709">
    <property type="entry name" value="NaH_exchanger"/>
</dbReference>
<dbReference type="NCBIfam" id="TIGR00840">
    <property type="entry name" value="b_cpa1"/>
    <property type="match status" value="1"/>
</dbReference>
<evidence type="ECO:0000256" key="2">
    <source>
        <dbReference type="ARBA" id="ARBA00022448"/>
    </source>
</evidence>
<dbReference type="AlphaFoldDB" id="A0A7J7KKS5"/>
<feature type="transmembrane region" description="Helical" evidence="13">
    <location>
        <begin position="483"/>
        <end position="502"/>
    </location>
</feature>
<accession>A0A7J7KKS5</accession>
<keyword evidence="7" id="KW-0915">Sodium</keyword>
<dbReference type="InterPro" id="IPR018422">
    <property type="entry name" value="Cation/H_exchanger_CPA1"/>
</dbReference>
<feature type="transmembrane region" description="Helical" evidence="13">
    <location>
        <begin position="282"/>
        <end position="307"/>
    </location>
</feature>
<comment type="caution">
    <text evidence="15">The sequence shown here is derived from an EMBL/GenBank/DDBJ whole genome shotgun (WGS) entry which is preliminary data.</text>
</comment>
<feature type="region of interest" description="Disordered" evidence="12">
    <location>
        <begin position="623"/>
        <end position="648"/>
    </location>
</feature>
<evidence type="ECO:0000256" key="8">
    <source>
        <dbReference type="ARBA" id="ARBA00023065"/>
    </source>
</evidence>
<feature type="transmembrane region" description="Helical" evidence="13">
    <location>
        <begin position="319"/>
        <end position="344"/>
    </location>
</feature>
<keyword evidence="16" id="KW-1185">Reference proteome</keyword>
<comment type="similarity">
    <text evidence="11">Belongs to the monovalent cation:proton antiporter 1 (CPA1) transporter (TC 2.A.36) family.</text>
</comment>
<feature type="domain" description="Cation/H+ exchanger transmembrane" evidence="14">
    <location>
        <begin position="139"/>
        <end position="535"/>
    </location>
</feature>
<dbReference type="Proteomes" id="UP000593567">
    <property type="component" value="Unassembled WGS sequence"/>
</dbReference>
<evidence type="ECO:0000256" key="7">
    <source>
        <dbReference type="ARBA" id="ARBA00023053"/>
    </source>
</evidence>
<feature type="transmembrane region" description="Helical" evidence="13">
    <location>
        <begin position="446"/>
        <end position="463"/>
    </location>
</feature>
<keyword evidence="2 11" id="KW-0813">Transport</keyword>
<evidence type="ECO:0000256" key="6">
    <source>
        <dbReference type="ARBA" id="ARBA00023034"/>
    </source>
</evidence>
<evidence type="ECO:0000256" key="11">
    <source>
        <dbReference type="RuleBase" id="RU003722"/>
    </source>
</evidence>
<evidence type="ECO:0000259" key="14">
    <source>
        <dbReference type="Pfam" id="PF00999"/>
    </source>
</evidence>
<sequence length="648" mass="71430">MFRSKEFSSVLALVLALQLSGQGKMATFQLEKTVLLVLLLVQVCAIHAVSADSDSLEKYVDSLPEKNELTSTPNKHSTIFKDAEKLVKEDTNGTTAPNTTVTVVTSAATEATSKSHQLEEKHSSFTIFFILLVLAFCIITTHLLIITKFHYLPESVAVVIVGGIIGGVIKILSSHDLVDLHEEEAFPPTIFFLVILPPIIFESGYNLHKGNFFANFGTILIFAVFGTLISACVVGGGIYLLGVAKVAYPLDLLESFAFGSLISAVDPVATLAIFQALDVDAILYMLVFGESVLNDAVSIVLTNTILAMRRPEMADVSGAVAFFHGVGHFCLMFAASSAIGIASAVLSSVTFKLFDLRKTPSLEIALMLIFSYIPYGLAEGVGLSGIMAVLFAGIVMSHYTHRNLSPITQITVQQTFRTVAFMAETCVFAYLGMSIFSMYHHVKVSFVLWAIALCLVGRALNIFPLSFMANKFRIHKITPKQQFIMWFSGLRGAIAFALSLHIDMEKEKRQVLVTATLIIVLFTLLFLGGGTMPLMTILNRKKTRTKKKKELNLSKTKEMGDTVETTSEHTEAEEIRTVKPHVSKFMSLDQKYLIPWLTRIITAQEVREGQRQMATLTDKWYKEVSQRSTTEESEEDDLQTLISGNSEP</sequence>
<feature type="transmembrane region" description="Helical" evidence="13">
    <location>
        <begin position="418"/>
        <end position="440"/>
    </location>
</feature>
<dbReference type="GO" id="GO:0015385">
    <property type="term" value="F:sodium:proton antiporter activity"/>
    <property type="evidence" value="ECO:0007669"/>
    <property type="project" value="InterPro"/>
</dbReference>
<evidence type="ECO:0000256" key="4">
    <source>
        <dbReference type="ARBA" id="ARBA00022692"/>
    </source>
</evidence>
<keyword evidence="3 11" id="KW-0050">Antiport</keyword>
<organism evidence="15 16">
    <name type="scientific">Bugula neritina</name>
    <name type="common">Brown bryozoan</name>
    <name type="synonym">Sertularia neritina</name>
    <dbReference type="NCBI Taxonomy" id="10212"/>
    <lineage>
        <taxon>Eukaryota</taxon>
        <taxon>Metazoa</taxon>
        <taxon>Spiralia</taxon>
        <taxon>Lophotrochozoa</taxon>
        <taxon>Bryozoa</taxon>
        <taxon>Gymnolaemata</taxon>
        <taxon>Cheilostomatida</taxon>
        <taxon>Flustrina</taxon>
        <taxon>Buguloidea</taxon>
        <taxon>Bugulidae</taxon>
        <taxon>Bugula</taxon>
    </lineage>
</organism>
<feature type="transmembrane region" description="Helical" evidence="13">
    <location>
        <begin position="185"/>
        <end position="201"/>
    </location>
</feature>
<dbReference type="PANTHER" id="PTHR10110:SF191">
    <property type="entry name" value="SODIUM_HYDROGEN EXCHANGER 8"/>
    <property type="match status" value="1"/>
</dbReference>
<dbReference type="OrthoDB" id="196264at2759"/>
<dbReference type="PANTHER" id="PTHR10110">
    <property type="entry name" value="SODIUM/HYDROGEN EXCHANGER"/>
    <property type="match status" value="1"/>
</dbReference>
<dbReference type="InterPro" id="IPR006153">
    <property type="entry name" value="Cation/H_exchanger_TM"/>
</dbReference>
<dbReference type="PRINTS" id="PR01084">
    <property type="entry name" value="NAHEXCHNGR"/>
</dbReference>
<dbReference type="GO" id="GO:0015386">
    <property type="term" value="F:potassium:proton antiporter activity"/>
    <property type="evidence" value="ECO:0007669"/>
    <property type="project" value="TreeGrafter"/>
</dbReference>
<dbReference type="GO" id="GO:0000139">
    <property type="term" value="C:Golgi membrane"/>
    <property type="evidence" value="ECO:0007669"/>
    <property type="project" value="UniProtKB-SubCell"/>
</dbReference>
<keyword evidence="4 11" id="KW-0812">Transmembrane</keyword>
<keyword evidence="10 11" id="KW-0739">Sodium transport</keyword>
<keyword evidence="8 11" id="KW-0406">Ion transport</keyword>
<dbReference type="GO" id="GO:0051453">
    <property type="term" value="P:regulation of intracellular pH"/>
    <property type="evidence" value="ECO:0007669"/>
    <property type="project" value="TreeGrafter"/>
</dbReference>
<feature type="transmembrane region" description="Helical" evidence="13">
    <location>
        <begin position="151"/>
        <end position="173"/>
    </location>
</feature>
<dbReference type="Gene3D" id="6.10.140.1330">
    <property type="match status" value="1"/>
</dbReference>
<dbReference type="EMBL" id="VXIV02000443">
    <property type="protein sequence ID" value="KAF6038248.1"/>
    <property type="molecule type" value="Genomic_DNA"/>
</dbReference>
<evidence type="ECO:0000256" key="5">
    <source>
        <dbReference type="ARBA" id="ARBA00022989"/>
    </source>
</evidence>
<evidence type="ECO:0000256" key="10">
    <source>
        <dbReference type="ARBA" id="ARBA00023201"/>
    </source>
</evidence>
<keyword evidence="9 13" id="KW-0472">Membrane</keyword>
<evidence type="ECO:0000256" key="9">
    <source>
        <dbReference type="ARBA" id="ARBA00023136"/>
    </source>
</evidence>
<evidence type="ECO:0000256" key="13">
    <source>
        <dbReference type="SAM" id="Phobius"/>
    </source>
</evidence>
<keyword evidence="6" id="KW-0333">Golgi apparatus</keyword>
<reference evidence="15" key="1">
    <citation type="submission" date="2020-06" db="EMBL/GenBank/DDBJ databases">
        <title>Draft genome of Bugula neritina, a colonial animal packing powerful symbionts and potential medicines.</title>
        <authorList>
            <person name="Rayko M."/>
        </authorList>
    </citation>
    <scope>NUCLEOTIDE SEQUENCE [LARGE SCALE GENOMIC DNA]</scope>
    <source>
        <strain evidence="15">Kwan_BN1</strain>
    </source>
</reference>
<name>A0A7J7KKS5_BUGNE</name>
<protein>
    <recommendedName>
        <fullName evidence="11">Sodium/hydrogen exchanger</fullName>
    </recommendedName>
</protein>
<feature type="transmembrane region" description="Helical" evidence="13">
    <location>
        <begin position="213"/>
        <end position="244"/>
    </location>
</feature>
<feature type="transmembrane region" description="Helical" evidence="13">
    <location>
        <begin position="514"/>
        <end position="538"/>
    </location>
</feature>
<feature type="transmembrane region" description="Helical" evidence="13">
    <location>
        <begin position="364"/>
        <end position="397"/>
    </location>
</feature>
<comment type="subcellular location">
    <subcellularLocation>
        <location evidence="1">Golgi apparatus membrane</location>
        <topology evidence="1">Multi-pass membrane protein</topology>
    </subcellularLocation>
</comment>
<proteinExistence type="inferred from homology"/>
<dbReference type="Pfam" id="PF00999">
    <property type="entry name" value="Na_H_Exchanger"/>
    <property type="match status" value="1"/>
</dbReference>
<gene>
    <name evidence="15" type="ORF">EB796_003446</name>
</gene>
<feature type="transmembrane region" description="Helical" evidence="13">
    <location>
        <begin position="125"/>
        <end position="145"/>
    </location>
</feature>
<evidence type="ECO:0000313" key="16">
    <source>
        <dbReference type="Proteomes" id="UP000593567"/>
    </source>
</evidence>